<sequence>MKTQTCVLMLAAVAALASASAFAGGPITIVPAANARATFPTGPVGPGVSGANAGTFSGGTAGPAGAPIPASVAAGQPAPRSKSSANGPSI</sequence>
<accession>A0A1H7BV50</accession>
<feature type="chain" id="PRO_5011485622" evidence="2">
    <location>
        <begin position="24"/>
        <end position="90"/>
    </location>
</feature>
<organism evidence="3 4">
    <name type="scientific">Paraburkholderia diazotrophica</name>
    <dbReference type="NCBI Taxonomy" id="667676"/>
    <lineage>
        <taxon>Bacteria</taxon>
        <taxon>Pseudomonadati</taxon>
        <taxon>Pseudomonadota</taxon>
        <taxon>Betaproteobacteria</taxon>
        <taxon>Burkholderiales</taxon>
        <taxon>Burkholderiaceae</taxon>
        <taxon>Paraburkholderia</taxon>
    </lineage>
</organism>
<proteinExistence type="predicted"/>
<keyword evidence="2" id="KW-0732">Signal</keyword>
<protein>
    <submittedName>
        <fullName evidence="3">Uncharacterized protein</fullName>
    </submittedName>
</protein>
<evidence type="ECO:0000256" key="1">
    <source>
        <dbReference type="SAM" id="MobiDB-lite"/>
    </source>
</evidence>
<dbReference type="EMBL" id="FNYE01000018">
    <property type="protein sequence ID" value="SEJ78572.1"/>
    <property type="molecule type" value="Genomic_DNA"/>
</dbReference>
<evidence type="ECO:0000313" key="3">
    <source>
        <dbReference type="EMBL" id="SEJ78572.1"/>
    </source>
</evidence>
<evidence type="ECO:0000256" key="2">
    <source>
        <dbReference type="SAM" id="SignalP"/>
    </source>
</evidence>
<feature type="signal peptide" evidence="2">
    <location>
        <begin position="1"/>
        <end position="23"/>
    </location>
</feature>
<name>A0A1H7BV50_9BURK</name>
<keyword evidence="4" id="KW-1185">Reference proteome</keyword>
<feature type="region of interest" description="Disordered" evidence="1">
    <location>
        <begin position="56"/>
        <end position="90"/>
    </location>
</feature>
<feature type="compositionally biased region" description="Polar residues" evidence="1">
    <location>
        <begin position="81"/>
        <end position="90"/>
    </location>
</feature>
<dbReference type="STRING" id="667676.SAMN05192539_101867"/>
<feature type="compositionally biased region" description="Low complexity" evidence="1">
    <location>
        <begin position="63"/>
        <end position="75"/>
    </location>
</feature>
<reference evidence="4" key="1">
    <citation type="submission" date="2016-10" db="EMBL/GenBank/DDBJ databases">
        <authorList>
            <person name="Varghese N."/>
            <person name="Submissions S."/>
        </authorList>
    </citation>
    <scope>NUCLEOTIDE SEQUENCE [LARGE SCALE GENOMIC DNA]</scope>
    <source>
        <strain evidence="4">LMG 26031</strain>
    </source>
</reference>
<evidence type="ECO:0000313" key="4">
    <source>
        <dbReference type="Proteomes" id="UP000198866"/>
    </source>
</evidence>
<dbReference type="AlphaFoldDB" id="A0A1H7BV50"/>
<dbReference type="Proteomes" id="UP000198866">
    <property type="component" value="Unassembled WGS sequence"/>
</dbReference>
<gene>
    <name evidence="3" type="ORF">SAMN05192539_101867</name>
</gene>